<name>G6AE42_9BACT</name>
<keyword evidence="4 7" id="KW-0812">Transmembrane</keyword>
<dbReference type="GO" id="GO:0016413">
    <property type="term" value="F:O-acetyltransferase activity"/>
    <property type="evidence" value="ECO:0007669"/>
    <property type="project" value="TreeGrafter"/>
</dbReference>
<evidence type="ECO:0000259" key="8">
    <source>
        <dbReference type="Pfam" id="PF01757"/>
    </source>
</evidence>
<dbReference type="RefSeq" id="WP_008822287.1">
    <property type="nucleotide sequence ID" value="NZ_JH376762.1"/>
</dbReference>
<evidence type="ECO:0000256" key="3">
    <source>
        <dbReference type="ARBA" id="ARBA00022475"/>
    </source>
</evidence>
<dbReference type="EMBL" id="AFXP01000003">
    <property type="protein sequence ID" value="EHG17041.1"/>
    <property type="molecule type" value="Genomic_DNA"/>
</dbReference>
<evidence type="ECO:0000256" key="1">
    <source>
        <dbReference type="ARBA" id="ARBA00004651"/>
    </source>
</evidence>
<feature type="domain" description="Acyltransferase 3" evidence="8">
    <location>
        <begin position="9"/>
        <end position="203"/>
    </location>
</feature>
<dbReference type="PANTHER" id="PTHR40074:SF2">
    <property type="entry name" value="O-ACETYLTRANSFERASE WECH"/>
    <property type="match status" value="1"/>
</dbReference>
<evidence type="ECO:0000313" key="9">
    <source>
        <dbReference type="EMBL" id="EHG17041.1"/>
    </source>
</evidence>
<feature type="transmembrane region" description="Helical" evidence="7">
    <location>
        <begin position="219"/>
        <end position="239"/>
    </location>
</feature>
<feature type="transmembrane region" description="Helical" evidence="7">
    <location>
        <begin position="12"/>
        <end position="35"/>
    </location>
</feature>
<proteinExistence type="inferred from homology"/>
<dbReference type="Proteomes" id="UP000004597">
    <property type="component" value="Unassembled WGS sequence"/>
</dbReference>
<dbReference type="STRING" id="857291.HMPREF9138_00369"/>
<feature type="transmembrane region" description="Helical" evidence="7">
    <location>
        <begin position="47"/>
        <end position="71"/>
    </location>
</feature>
<comment type="subcellular location">
    <subcellularLocation>
        <location evidence="1">Cell membrane</location>
        <topology evidence="1">Multi-pass membrane protein</topology>
    </subcellularLocation>
</comment>
<keyword evidence="5 7" id="KW-1133">Transmembrane helix</keyword>
<dbReference type="PATRIC" id="fig|857291.3.peg.364"/>
<comment type="caution">
    <text evidence="9">The sequence shown here is derived from an EMBL/GenBank/DDBJ whole genome shotgun (WGS) entry which is preliminary data.</text>
</comment>
<dbReference type="HOGENOM" id="CLU_986442_0_0_10"/>
<evidence type="ECO:0000313" key="10">
    <source>
        <dbReference type="Proteomes" id="UP000004597"/>
    </source>
</evidence>
<dbReference type="PANTHER" id="PTHR40074">
    <property type="entry name" value="O-ACETYLTRANSFERASE WECH"/>
    <property type="match status" value="1"/>
</dbReference>
<evidence type="ECO:0000256" key="6">
    <source>
        <dbReference type="ARBA" id="ARBA00023136"/>
    </source>
</evidence>
<feature type="transmembrane region" description="Helical" evidence="7">
    <location>
        <begin position="180"/>
        <end position="198"/>
    </location>
</feature>
<comment type="similarity">
    <text evidence="2">Belongs to the acyltransferase 3 family.</text>
</comment>
<evidence type="ECO:0000256" key="4">
    <source>
        <dbReference type="ARBA" id="ARBA00022692"/>
    </source>
</evidence>
<dbReference type="GO" id="GO:0009246">
    <property type="term" value="P:enterobacterial common antigen biosynthetic process"/>
    <property type="evidence" value="ECO:0007669"/>
    <property type="project" value="TreeGrafter"/>
</dbReference>
<feature type="transmembrane region" description="Helical" evidence="7">
    <location>
        <begin position="91"/>
        <end position="111"/>
    </location>
</feature>
<protein>
    <recommendedName>
        <fullName evidence="8">Acyltransferase 3 domain-containing protein</fullName>
    </recommendedName>
</protein>
<evidence type="ECO:0000256" key="5">
    <source>
        <dbReference type="ARBA" id="ARBA00022989"/>
    </source>
</evidence>
<dbReference type="AlphaFoldDB" id="G6AE42"/>
<gene>
    <name evidence="9" type="ORF">HMPREF9138_00369</name>
</gene>
<keyword evidence="10" id="KW-1185">Reference proteome</keyword>
<feature type="transmembrane region" description="Helical" evidence="7">
    <location>
        <begin position="254"/>
        <end position="271"/>
    </location>
</feature>
<dbReference type="InterPro" id="IPR002656">
    <property type="entry name" value="Acyl_transf_3_dom"/>
</dbReference>
<feature type="transmembrane region" description="Helical" evidence="7">
    <location>
        <begin position="117"/>
        <end position="136"/>
    </location>
</feature>
<dbReference type="GO" id="GO:0005886">
    <property type="term" value="C:plasma membrane"/>
    <property type="evidence" value="ECO:0007669"/>
    <property type="project" value="UniProtKB-SubCell"/>
</dbReference>
<accession>G6AE42</accession>
<feature type="transmembrane region" description="Helical" evidence="7">
    <location>
        <begin position="143"/>
        <end position="160"/>
    </location>
</feature>
<keyword evidence="6 7" id="KW-0472">Membrane</keyword>
<organism evidence="9 10">
    <name type="scientific">Prevotella histicola F0411</name>
    <dbReference type="NCBI Taxonomy" id="857291"/>
    <lineage>
        <taxon>Bacteria</taxon>
        <taxon>Pseudomonadati</taxon>
        <taxon>Bacteroidota</taxon>
        <taxon>Bacteroidia</taxon>
        <taxon>Bacteroidales</taxon>
        <taxon>Prevotellaceae</taxon>
        <taxon>Prevotella</taxon>
    </lineage>
</organism>
<evidence type="ECO:0000256" key="7">
    <source>
        <dbReference type="SAM" id="Phobius"/>
    </source>
</evidence>
<keyword evidence="3" id="KW-1003">Cell membrane</keyword>
<sequence>MKKNSVVVYFRVIAMLMIVIFHCYCYNFGVWPFLIGSPPPYDYSFSPLVLSTLGLSIFVIVSGYLYGFGFFHLFKYKNNSEFFKKKISRLIIPYIFWAIITYVSFPTSVYWKQLFGGIAHLWFLLMLFNCFFIATMTRNLWKNLGGGGLICLIIFLYLMTFLQKSVLLNHLWPLAINKSIAWFYLFFLGIFLGKYMFFQKISEHLKQDPPRWVLFMDRNSMGVYILHHTLIWLAIYYITPIREFMINNPVSGPWWLFLFVLPLSLLCSEYINKSKYSKYIFG</sequence>
<dbReference type="Pfam" id="PF01757">
    <property type="entry name" value="Acyl_transf_3"/>
    <property type="match status" value="1"/>
</dbReference>
<evidence type="ECO:0000256" key="2">
    <source>
        <dbReference type="ARBA" id="ARBA00007400"/>
    </source>
</evidence>
<reference evidence="9 10" key="1">
    <citation type="submission" date="2011-10" db="EMBL/GenBank/DDBJ databases">
        <title>The Genome Sequence of Prevotella histicola F0411.</title>
        <authorList>
            <consortium name="The Broad Institute Genome Sequencing Platform"/>
            <person name="Earl A."/>
            <person name="Ward D."/>
            <person name="Feldgarden M."/>
            <person name="Gevers D."/>
            <person name="Izard J."/>
            <person name="Ganesan A."/>
            <person name="Blanton J.M."/>
            <person name="Baranova O.V."/>
            <person name="Tanner A.C."/>
            <person name="Mathney J.M.J."/>
            <person name="Dewhirst F.E."/>
            <person name="Young S.K."/>
            <person name="Zeng Q."/>
            <person name="Gargeya S."/>
            <person name="Fitzgerald M."/>
            <person name="Haas B."/>
            <person name="Abouelleil A."/>
            <person name="Alvarado L."/>
            <person name="Arachchi H.M."/>
            <person name="Berlin A."/>
            <person name="Brown A."/>
            <person name="Chapman S.B."/>
            <person name="Chen Z."/>
            <person name="Dunbar C."/>
            <person name="Freedman E."/>
            <person name="Gearin G."/>
            <person name="Gellesch M."/>
            <person name="Goldberg J."/>
            <person name="Griggs A."/>
            <person name="Gujja S."/>
            <person name="Heiman D."/>
            <person name="Howarth C."/>
            <person name="Larson L."/>
            <person name="Lui A."/>
            <person name="MacDonald P.J.P."/>
            <person name="Montmayeur A."/>
            <person name="Murphy C."/>
            <person name="Neiman D."/>
            <person name="Pearson M."/>
            <person name="Priest M."/>
            <person name="Roberts A."/>
            <person name="Saif S."/>
            <person name="Shea T."/>
            <person name="Shenoy N."/>
            <person name="Sisk P."/>
            <person name="Stolte C."/>
            <person name="Sykes S."/>
            <person name="Wortman J."/>
            <person name="Nusbaum C."/>
            <person name="Birren B."/>
        </authorList>
    </citation>
    <scope>NUCLEOTIDE SEQUENCE [LARGE SCALE GENOMIC DNA]</scope>
    <source>
        <strain evidence="9 10">F0411</strain>
    </source>
</reference>
<dbReference type="GeneID" id="66731154"/>